<dbReference type="Gene3D" id="3.90.176.10">
    <property type="entry name" value="Toxin ADP-ribosyltransferase, Chain A, domain 1"/>
    <property type="match status" value="1"/>
</dbReference>
<name>A0AA96V8Q0_9EURY</name>
<accession>A0AA96V8Q0</accession>
<dbReference type="SUPFAM" id="SSF56399">
    <property type="entry name" value="ADP-ribosylation"/>
    <property type="match status" value="1"/>
</dbReference>
<proteinExistence type="predicted"/>
<reference evidence="1 2" key="1">
    <citation type="submission" date="2023-07" db="EMBL/GenBank/DDBJ databases">
        <title>Closed genome sequence of Methanimicrococcus sp. Es2.</title>
        <authorList>
            <person name="Protasov E."/>
            <person name="Platt K."/>
            <person name="Reeh H."/>
            <person name="Poehlein A."/>
            <person name="Daniel R."/>
            <person name="Brune A."/>
        </authorList>
    </citation>
    <scope>NUCLEOTIDE SEQUENCE [LARGE SCALE GENOMIC DNA]</scope>
    <source>
        <strain evidence="1 2">Es2</strain>
    </source>
</reference>
<dbReference type="AlphaFoldDB" id="A0AA96V8Q0"/>
<dbReference type="GeneID" id="85196476"/>
<organism evidence="1 2">
    <name type="scientific">Methanimicrococcus stummii</name>
    <dbReference type="NCBI Taxonomy" id="3028294"/>
    <lineage>
        <taxon>Archaea</taxon>
        <taxon>Methanobacteriati</taxon>
        <taxon>Methanobacteriota</taxon>
        <taxon>Stenosarchaea group</taxon>
        <taxon>Methanomicrobia</taxon>
        <taxon>Methanosarcinales</taxon>
        <taxon>Methanosarcinaceae</taxon>
        <taxon>Methanimicrococcus</taxon>
    </lineage>
</organism>
<gene>
    <name evidence="1" type="ORF">MmiEs2_00230</name>
</gene>
<sequence length="88" mass="10289">MNFDEKAYGSFSLRIENALKYTNANSPILFQLLLTPEMPALYIDETEFEVLRPRNLSYSISEIGIKNIEIETDIYKNVQVYTIQEFTE</sequence>
<evidence type="ECO:0000313" key="1">
    <source>
        <dbReference type="EMBL" id="WNY27850.1"/>
    </source>
</evidence>
<protein>
    <submittedName>
        <fullName evidence="1">Uncharacterized protein</fullName>
    </submittedName>
</protein>
<dbReference type="EMBL" id="CP131062">
    <property type="protein sequence ID" value="WNY27850.1"/>
    <property type="molecule type" value="Genomic_DNA"/>
</dbReference>
<dbReference type="Proteomes" id="UP001302662">
    <property type="component" value="Chromosome"/>
</dbReference>
<keyword evidence="2" id="KW-1185">Reference proteome</keyword>
<dbReference type="KEGG" id="mees:MmiEs2_00230"/>
<evidence type="ECO:0000313" key="2">
    <source>
        <dbReference type="Proteomes" id="UP001302662"/>
    </source>
</evidence>
<dbReference type="RefSeq" id="WP_316559424.1">
    <property type="nucleotide sequence ID" value="NZ_CP131062.1"/>
</dbReference>